<feature type="non-terminal residue" evidence="1">
    <location>
        <position position="1"/>
    </location>
</feature>
<accession>D0VEA7</accession>
<sequence length="110" mass="12263">GCTSRAWEGRPTQAGCTSRVWEGHPMGAGCSSQTCLPTQEVYHQQTWVEGLPITMEECQTMDPISNTTADQTVEAHLTQQVQDQTRATLLIHLMETLIRIKTCLEEICTL</sequence>
<evidence type="ECO:0000313" key="1">
    <source>
        <dbReference type="EMBL" id="ACY30436.1"/>
    </source>
</evidence>
<feature type="non-terminal residue" evidence="1">
    <location>
        <position position="110"/>
    </location>
</feature>
<organism evidence="1">
    <name type="scientific">Nicotiana tabacum</name>
    <name type="common">Common tobacco</name>
    <dbReference type="NCBI Taxonomy" id="4097"/>
    <lineage>
        <taxon>Eukaryota</taxon>
        <taxon>Viridiplantae</taxon>
        <taxon>Streptophyta</taxon>
        <taxon>Embryophyta</taxon>
        <taxon>Tracheophyta</taxon>
        <taxon>Spermatophyta</taxon>
        <taxon>Magnoliopsida</taxon>
        <taxon>eudicotyledons</taxon>
        <taxon>Gunneridae</taxon>
        <taxon>Pentapetalae</taxon>
        <taxon>asterids</taxon>
        <taxon>lamiids</taxon>
        <taxon>Solanales</taxon>
        <taxon>Solanaceae</taxon>
        <taxon>Nicotianoideae</taxon>
        <taxon>Nicotianeae</taxon>
        <taxon>Nicotiana</taxon>
    </lineage>
</organism>
<dbReference type="EMBL" id="GU066885">
    <property type="protein sequence ID" value="ACY30436.1"/>
    <property type="molecule type" value="mRNA"/>
</dbReference>
<dbReference type="AlphaFoldDB" id="D0VEA7"/>
<proteinExistence type="evidence at transcript level"/>
<name>D0VEA7_TOBAC</name>
<reference evidence="1" key="1">
    <citation type="submission" date="2009-10" db="EMBL/GenBank/DDBJ databases">
        <title>Using yeast two hybrid system to identify proteins interacting with tobacco UP9 protein.</title>
        <authorList>
            <person name="Sirko A."/>
            <person name="Moniuszko G."/>
        </authorList>
    </citation>
    <scope>NUCLEOTIDE SEQUENCE</scope>
    <source>
        <tissue evidence="1">Developing leaves</tissue>
    </source>
</reference>
<protein>
    <submittedName>
        <fullName evidence="1">Predicted protein</fullName>
    </submittedName>
</protein>